<dbReference type="Pfam" id="PF04960">
    <property type="entry name" value="Glutaminase"/>
    <property type="match status" value="1"/>
</dbReference>
<evidence type="ECO:0000313" key="7">
    <source>
        <dbReference type="Proteomes" id="UP000429595"/>
    </source>
</evidence>
<evidence type="ECO:0000256" key="5">
    <source>
        <dbReference type="HAMAP-Rule" id="MF_00313"/>
    </source>
</evidence>
<accession>A0A6I1FI81</accession>
<dbReference type="SUPFAM" id="SSF56601">
    <property type="entry name" value="beta-lactamase/transpeptidase-like"/>
    <property type="match status" value="1"/>
</dbReference>
<proteinExistence type="inferred from homology"/>
<comment type="subunit">
    <text evidence="5">Homotetramer.</text>
</comment>
<feature type="binding site" evidence="5">
    <location>
        <position position="203"/>
    </location>
    <ligand>
        <name>substrate</name>
    </ligand>
</feature>
<dbReference type="EC" id="3.5.1.2" evidence="2 5"/>
<evidence type="ECO:0000313" key="6">
    <source>
        <dbReference type="EMBL" id="KAB7708151.1"/>
    </source>
</evidence>
<dbReference type="GO" id="GO:0006543">
    <property type="term" value="P:L-glutamine catabolic process"/>
    <property type="evidence" value="ECO:0007669"/>
    <property type="project" value="TreeGrafter"/>
</dbReference>
<feature type="binding site" evidence="5">
    <location>
        <position position="76"/>
    </location>
    <ligand>
        <name>substrate</name>
    </ligand>
</feature>
<dbReference type="InterPro" id="IPR012338">
    <property type="entry name" value="Beta-lactam/transpept-like"/>
</dbReference>
<keyword evidence="7" id="KW-1185">Reference proteome</keyword>
<evidence type="ECO:0000256" key="3">
    <source>
        <dbReference type="ARBA" id="ARBA00022801"/>
    </source>
</evidence>
<keyword evidence="5" id="KW-0007">Acetylation</keyword>
<dbReference type="GO" id="GO:0006537">
    <property type="term" value="P:glutamate biosynthetic process"/>
    <property type="evidence" value="ECO:0007669"/>
    <property type="project" value="TreeGrafter"/>
</dbReference>
<dbReference type="NCBIfam" id="TIGR03814">
    <property type="entry name" value="Gln_ase"/>
    <property type="match status" value="1"/>
</dbReference>
<feature type="binding site" evidence="5">
    <location>
        <position position="179"/>
    </location>
    <ligand>
        <name>substrate</name>
    </ligand>
</feature>
<name>A0A6I1FI81_9BACI</name>
<evidence type="ECO:0000256" key="2">
    <source>
        <dbReference type="ARBA" id="ARBA00012918"/>
    </source>
</evidence>
<sequence length="329" mass="36415">MGTQQLDNQQLNIDYKVDHFFEEKIAYYKDQPSGECAQYIPELKNVNPNYLACALLLPDGKIHLHGDYEIPFTLQSISKVISFIAACMYKGPSYVLDWVDVEPTGDPFNSILRFELKDKQKPFNPMINAGALTVASLLPGTTPTEKIQGVVHLLSSLIDKNVTINKKVFESEWETAYRNRALANFLKEHNLLASSVEDTLFTYINLCSVEINVEDLAKIGLILSLDGFDPVRQIQIIPAPIVRLTKILMFTCGMYNSSGKFAAFIGLPAKSGVSGGILGAVPPSLRHHPLLSDGCGLGIYGPAIDENGNSIKGTRLLEDFIQVYDIKIF</sequence>
<protein>
    <recommendedName>
        <fullName evidence="2 5">Glutaminase</fullName>
        <ecNumber evidence="2 5">3.5.1.2</ecNumber>
    </recommendedName>
</protein>
<gene>
    <name evidence="5 6" type="primary">glsA</name>
    <name evidence="6" type="ORF">F9802_05450</name>
</gene>
<dbReference type="Proteomes" id="UP000429595">
    <property type="component" value="Unassembled WGS sequence"/>
</dbReference>
<feature type="binding site" evidence="5">
    <location>
        <position position="128"/>
    </location>
    <ligand>
        <name>substrate</name>
    </ligand>
</feature>
<dbReference type="PANTHER" id="PTHR12544">
    <property type="entry name" value="GLUTAMINASE"/>
    <property type="match status" value="1"/>
</dbReference>
<dbReference type="InterPro" id="IPR015868">
    <property type="entry name" value="Glutaminase"/>
</dbReference>
<evidence type="ECO:0000256" key="1">
    <source>
        <dbReference type="ARBA" id="ARBA00011076"/>
    </source>
</evidence>
<evidence type="ECO:0000256" key="4">
    <source>
        <dbReference type="ARBA" id="ARBA00049534"/>
    </source>
</evidence>
<dbReference type="PANTHER" id="PTHR12544:SF32">
    <property type="entry name" value="GLUTAMINASE 1"/>
    <property type="match status" value="1"/>
</dbReference>
<reference evidence="6 7" key="1">
    <citation type="submission" date="2019-10" db="EMBL/GenBank/DDBJ databases">
        <title>Bacillus aerolatum sp. nov., isolated from bioaerosol of sport playgrounds.</title>
        <authorList>
            <person name="Chen P."/>
            <person name="Zhang G."/>
        </authorList>
    </citation>
    <scope>NUCLEOTIDE SEQUENCE [LARGE SCALE GENOMIC DNA]</scope>
    <source>
        <strain evidence="6 7">CX253</strain>
    </source>
</reference>
<dbReference type="AlphaFoldDB" id="A0A6I1FI81"/>
<dbReference type="Gene3D" id="1.10.1500.10">
    <property type="match status" value="1"/>
</dbReference>
<comment type="catalytic activity">
    <reaction evidence="4 5">
        <text>L-glutamine + H2O = L-glutamate + NH4(+)</text>
        <dbReference type="Rhea" id="RHEA:15889"/>
        <dbReference type="ChEBI" id="CHEBI:15377"/>
        <dbReference type="ChEBI" id="CHEBI:28938"/>
        <dbReference type="ChEBI" id="CHEBI:29985"/>
        <dbReference type="ChEBI" id="CHEBI:58359"/>
        <dbReference type="EC" id="3.5.1.2"/>
    </reaction>
</comment>
<comment type="caution">
    <text evidence="6">The sequence shown here is derived from an EMBL/GenBank/DDBJ whole genome shotgun (WGS) entry which is preliminary data.</text>
</comment>
<dbReference type="Gene3D" id="3.40.710.10">
    <property type="entry name" value="DD-peptidase/beta-lactamase superfamily"/>
    <property type="match status" value="1"/>
</dbReference>
<comment type="similarity">
    <text evidence="1 5">Belongs to the glutaminase family.</text>
</comment>
<feature type="binding site" evidence="5">
    <location>
        <position position="172"/>
    </location>
    <ligand>
        <name>substrate</name>
    </ligand>
</feature>
<dbReference type="EMBL" id="WEIO01000002">
    <property type="protein sequence ID" value="KAB7708151.1"/>
    <property type="molecule type" value="Genomic_DNA"/>
</dbReference>
<dbReference type="GO" id="GO:0004359">
    <property type="term" value="F:glutaminase activity"/>
    <property type="evidence" value="ECO:0007669"/>
    <property type="project" value="UniProtKB-UniRule"/>
</dbReference>
<organism evidence="6 7">
    <name type="scientific">Bacillus aerolatus</name>
    <dbReference type="NCBI Taxonomy" id="2653354"/>
    <lineage>
        <taxon>Bacteria</taxon>
        <taxon>Bacillati</taxon>
        <taxon>Bacillota</taxon>
        <taxon>Bacilli</taxon>
        <taxon>Bacillales</taxon>
        <taxon>Bacillaceae</taxon>
        <taxon>Bacillus</taxon>
    </lineage>
</organism>
<dbReference type="HAMAP" id="MF_00313">
    <property type="entry name" value="Glutaminase"/>
    <property type="match status" value="1"/>
</dbReference>
<feature type="binding site" evidence="5">
    <location>
        <position position="273"/>
    </location>
    <ligand>
        <name>substrate</name>
    </ligand>
</feature>
<feature type="binding site" evidence="5">
    <location>
        <position position="255"/>
    </location>
    <ligand>
        <name>substrate</name>
    </ligand>
</feature>
<keyword evidence="3 5" id="KW-0378">Hydrolase</keyword>